<dbReference type="Proteomes" id="UP000237797">
    <property type="component" value="Unassembled WGS sequence"/>
</dbReference>
<sequence>MGLFAKRLKALRIKHHMLQKDMAKKLGITVSAYGFYEQGKREPTLEMVKKIAGIFDVTVDYLLGRTDDPKGNVTELSILDLERAIEMIEKGKAHFGGHELTEEDREFIAKMIRLAIERKYKRDDKDEQSATKEKA</sequence>
<reference evidence="3 4" key="1">
    <citation type="submission" date="2018-03" db="EMBL/GenBank/DDBJ databases">
        <title>Genomic Encyclopedia of Archaeal and Bacterial Type Strains, Phase II (KMG-II): from individual species to whole genera.</title>
        <authorList>
            <person name="Goeker M."/>
        </authorList>
    </citation>
    <scope>NUCLEOTIDE SEQUENCE [LARGE SCALE GENOMIC DNA]</scope>
    <source>
        <strain evidence="3 4">DSM 44946</strain>
    </source>
</reference>
<feature type="domain" description="HTH cro/C1-type" evidence="2">
    <location>
        <begin position="8"/>
        <end position="62"/>
    </location>
</feature>
<organism evidence="3 4">
    <name type="scientific">Planifilum fimeticola</name>
    <dbReference type="NCBI Taxonomy" id="201975"/>
    <lineage>
        <taxon>Bacteria</taxon>
        <taxon>Bacillati</taxon>
        <taxon>Bacillota</taxon>
        <taxon>Bacilli</taxon>
        <taxon>Bacillales</taxon>
        <taxon>Thermoactinomycetaceae</taxon>
        <taxon>Planifilum</taxon>
    </lineage>
</organism>
<evidence type="ECO:0000313" key="3">
    <source>
        <dbReference type="EMBL" id="PRX40898.1"/>
    </source>
</evidence>
<dbReference type="PANTHER" id="PTHR46558">
    <property type="entry name" value="TRACRIPTIONAL REGULATORY PROTEIN-RELATED-RELATED"/>
    <property type="match status" value="1"/>
</dbReference>
<evidence type="ECO:0000259" key="2">
    <source>
        <dbReference type="PROSITE" id="PS50943"/>
    </source>
</evidence>
<gene>
    <name evidence="3" type="ORF">CLV97_11090</name>
</gene>
<dbReference type="SMART" id="SM00530">
    <property type="entry name" value="HTH_XRE"/>
    <property type="match status" value="1"/>
</dbReference>
<dbReference type="Pfam" id="PF01381">
    <property type="entry name" value="HTH_3"/>
    <property type="match status" value="1"/>
</dbReference>
<accession>A0A2T0LFP3</accession>
<proteinExistence type="predicted"/>
<dbReference type="PANTHER" id="PTHR46558:SF14">
    <property type="entry name" value="HTH-TYPE TRANSCRIPTIONAL REGULATOR ANSR"/>
    <property type="match status" value="1"/>
</dbReference>
<keyword evidence="4" id="KW-1185">Reference proteome</keyword>
<evidence type="ECO:0000256" key="1">
    <source>
        <dbReference type="ARBA" id="ARBA00023125"/>
    </source>
</evidence>
<name>A0A2T0LFP3_9BACL</name>
<dbReference type="AlphaFoldDB" id="A0A2T0LFP3"/>
<dbReference type="SUPFAM" id="SSF47413">
    <property type="entry name" value="lambda repressor-like DNA-binding domains"/>
    <property type="match status" value="1"/>
</dbReference>
<comment type="caution">
    <text evidence="3">The sequence shown here is derived from an EMBL/GenBank/DDBJ whole genome shotgun (WGS) entry which is preliminary data.</text>
</comment>
<protein>
    <submittedName>
        <fullName evidence="3">DNA-binding XRE family transcriptional regulator</fullName>
    </submittedName>
</protein>
<keyword evidence="1 3" id="KW-0238">DNA-binding</keyword>
<dbReference type="CDD" id="cd00093">
    <property type="entry name" value="HTH_XRE"/>
    <property type="match status" value="1"/>
</dbReference>
<dbReference type="InterPro" id="IPR001387">
    <property type="entry name" value="Cro/C1-type_HTH"/>
</dbReference>
<evidence type="ECO:0000313" key="4">
    <source>
        <dbReference type="Proteomes" id="UP000237797"/>
    </source>
</evidence>
<dbReference type="InterPro" id="IPR010982">
    <property type="entry name" value="Lambda_DNA-bd_dom_sf"/>
</dbReference>
<dbReference type="PROSITE" id="PS50943">
    <property type="entry name" value="HTH_CROC1"/>
    <property type="match status" value="1"/>
</dbReference>
<dbReference type="EMBL" id="PVNE01000010">
    <property type="protein sequence ID" value="PRX40898.1"/>
    <property type="molecule type" value="Genomic_DNA"/>
</dbReference>
<dbReference type="GO" id="GO:0003677">
    <property type="term" value="F:DNA binding"/>
    <property type="evidence" value="ECO:0007669"/>
    <property type="project" value="UniProtKB-KW"/>
</dbReference>
<dbReference type="Gene3D" id="1.10.260.40">
    <property type="entry name" value="lambda repressor-like DNA-binding domains"/>
    <property type="match status" value="1"/>
</dbReference>